<dbReference type="EMBL" id="KL596647">
    <property type="protein sequence ID" value="KER31313.1"/>
    <property type="molecule type" value="Genomic_DNA"/>
</dbReference>
<dbReference type="GeneID" id="20316561"/>
<organism evidence="1 2">
    <name type="scientific">Opisthorchis viverrini</name>
    <name type="common">Southeast Asian liver fluke</name>
    <dbReference type="NCBI Taxonomy" id="6198"/>
    <lineage>
        <taxon>Eukaryota</taxon>
        <taxon>Metazoa</taxon>
        <taxon>Spiralia</taxon>
        <taxon>Lophotrochozoa</taxon>
        <taxon>Platyhelminthes</taxon>
        <taxon>Trematoda</taxon>
        <taxon>Digenea</taxon>
        <taxon>Opisthorchiida</taxon>
        <taxon>Opisthorchiata</taxon>
        <taxon>Opisthorchiidae</taxon>
        <taxon>Opisthorchis</taxon>
    </lineage>
</organism>
<proteinExistence type="predicted"/>
<reference evidence="1 2" key="1">
    <citation type="submission" date="2013-11" db="EMBL/GenBank/DDBJ databases">
        <title>Opisthorchis viverrini - life in the bile duct.</title>
        <authorList>
            <person name="Young N.D."/>
            <person name="Nagarajan N."/>
            <person name="Lin S.J."/>
            <person name="Korhonen P.K."/>
            <person name="Jex A.R."/>
            <person name="Hall R.S."/>
            <person name="Safavi-Hemami H."/>
            <person name="Kaewkong W."/>
            <person name="Bertrand D."/>
            <person name="Gao S."/>
            <person name="Seet Q."/>
            <person name="Wongkham S."/>
            <person name="Teh B.T."/>
            <person name="Wongkham C."/>
            <person name="Intapan P.M."/>
            <person name="Maleewong W."/>
            <person name="Yang X."/>
            <person name="Hu M."/>
            <person name="Wang Z."/>
            <person name="Hofmann A."/>
            <person name="Sternberg P.W."/>
            <person name="Tan P."/>
            <person name="Wang J."/>
            <person name="Gasser R.B."/>
        </authorList>
    </citation>
    <scope>NUCLEOTIDE SEQUENCE [LARGE SCALE GENOMIC DNA]</scope>
</reference>
<evidence type="ECO:0000313" key="1">
    <source>
        <dbReference type="EMBL" id="KER31313.1"/>
    </source>
</evidence>
<dbReference type="AlphaFoldDB" id="A0A074ZV16"/>
<sequence length="181" mass="20287">MALNQGSWLGEKPYDDGGQRNAGGELQFFECRYCMSLFVSVIKPPRWTTTKTKRWATNAQLVHRKCESAEKSGSASSVPPPATRVLLAMGSCLGTNHSISLHQTGDLNFALMRAHQQCTSLNVPGFEFQTSDKRDERAGRYLMNTHWTPANHTARFKYFPSLAWMNRNNYAGVGGQSKREP</sequence>
<dbReference type="RefSeq" id="XP_009164870.1">
    <property type="nucleotide sequence ID" value="XM_009166606.1"/>
</dbReference>
<accession>A0A074ZV16</accession>
<name>A0A074ZV16_OPIVI</name>
<keyword evidence="2" id="KW-1185">Reference proteome</keyword>
<dbReference type="KEGG" id="ovi:T265_02373"/>
<dbReference type="Proteomes" id="UP000054324">
    <property type="component" value="Unassembled WGS sequence"/>
</dbReference>
<dbReference type="CTD" id="20316561"/>
<evidence type="ECO:0000313" key="2">
    <source>
        <dbReference type="Proteomes" id="UP000054324"/>
    </source>
</evidence>
<dbReference type="OrthoDB" id="10668111at2759"/>
<protein>
    <submittedName>
        <fullName evidence="1">Uncharacterized protein</fullName>
    </submittedName>
</protein>
<gene>
    <name evidence="1" type="ORF">T265_02373</name>
</gene>